<keyword evidence="1" id="KW-0472">Membrane</keyword>
<keyword evidence="1" id="KW-0812">Transmembrane</keyword>
<feature type="transmembrane region" description="Helical" evidence="1">
    <location>
        <begin position="12"/>
        <end position="33"/>
    </location>
</feature>
<keyword evidence="3" id="KW-1185">Reference proteome</keyword>
<dbReference type="AlphaFoldDB" id="A0A4R0P4X0"/>
<dbReference type="Proteomes" id="UP000291301">
    <property type="component" value="Unassembled WGS sequence"/>
</dbReference>
<reference evidence="2 3" key="1">
    <citation type="journal article" date="2015" name="Antonie Van Leeuwenhoek">
        <title>Oricola cellulosilytica gen. nov., sp. nov., a cellulose-degrading bacterium of the family Phyllobacteriaceae isolated from surface seashore water, and emended descriptions of Mesorhizobium loti and Phyllobacterium myrsinacearum.</title>
        <authorList>
            <person name="Hameed A."/>
            <person name="Shahina M."/>
            <person name="Lai W.A."/>
            <person name="Lin S.Y."/>
            <person name="Young L.S."/>
            <person name="Liu Y.C."/>
            <person name="Hsu Y.H."/>
            <person name="Young C.C."/>
        </authorList>
    </citation>
    <scope>NUCLEOTIDE SEQUENCE [LARGE SCALE GENOMIC DNA]</scope>
    <source>
        <strain evidence="2 3">KCTC 52183</strain>
    </source>
</reference>
<name>A0A4R0P4X0_9HYPH</name>
<keyword evidence="1" id="KW-1133">Transmembrane helix</keyword>
<gene>
    <name evidence="2" type="ORF">E0D97_16400</name>
</gene>
<organism evidence="2 3">
    <name type="scientific">Oricola cellulosilytica</name>
    <dbReference type="NCBI Taxonomy" id="1429082"/>
    <lineage>
        <taxon>Bacteria</taxon>
        <taxon>Pseudomonadati</taxon>
        <taxon>Pseudomonadota</taxon>
        <taxon>Alphaproteobacteria</taxon>
        <taxon>Hyphomicrobiales</taxon>
        <taxon>Ahrensiaceae</taxon>
        <taxon>Oricola</taxon>
    </lineage>
</organism>
<proteinExistence type="predicted"/>
<accession>A0A4R0P4X0</accession>
<evidence type="ECO:0000313" key="2">
    <source>
        <dbReference type="EMBL" id="TCD11911.1"/>
    </source>
</evidence>
<evidence type="ECO:0000256" key="1">
    <source>
        <dbReference type="SAM" id="Phobius"/>
    </source>
</evidence>
<sequence>MSAQTKSTSSNLLGRLLAVAIAIVLALAAYWLWQTQVDNRPAEPLQPRTLEEIGTPDAVTECIVDRVGEINALVADGLMSDEAAEISRQRARSLCSQQN</sequence>
<dbReference type="EMBL" id="SJST01000008">
    <property type="protein sequence ID" value="TCD11911.1"/>
    <property type="molecule type" value="Genomic_DNA"/>
</dbReference>
<comment type="caution">
    <text evidence="2">The sequence shown here is derived from an EMBL/GenBank/DDBJ whole genome shotgun (WGS) entry which is preliminary data.</text>
</comment>
<protein>
    <submittedName>
        <fullName evidence="2">Uncharacterized protein</fullName>
    </submittedName>
</protein>
<evidence type="ECO:0000313" key="3">
    <source>
        <dbReference type="Proteomes" id="UP000291301"/>
    </source>
</evidence>
<dbReference type="RefSeq" id="WP_131570978.1">
    <property type="nucleotide sequence ID" value="NZ_JAINFK010000007.1"/>
</dbReference>